<evidence type="ECO:0000256" key="3">
    <source>
        <dbReference type="ARBA" id="ARBA00022801"/>
    </source>
</evidence>
<protein>
    <submittedName>
        <fullName evidence="6">Type II toxin-antitoxin system VapC family toxin</fullName>
    </submittedName>
</protein>
<evidence type="ECO:0000256" key="2">
    <source>
        <dbReference type="ARBA" id="ARBA00022723"/>
    </source>
</evidence>
<organism evidence="6 7">
    <name type="scientific">Svornostia abyssi</name>
    <dbReference type="NCBI Taxonomy" id="2898438"/>
    <lineage>
        <taxon>Bacteria</taxon>
        <taxon>Bacillati</taxon>
        <taxon>Actinomycetota</taxon>
        <taxon>Thermoleophilia</taxon>
        <taxon>Solirubrobacterales</taxon>
        <taxon>Baekduiaceae</taxon>
        <taxon>Svornostia</taxon>
    </lineage>
</organism>
<keyword evidence="1" id="KW-0540">Nuclease</keyword>
<dbReference type="Gene3D" id="3.40.50.1010">
    <property type="entry name" value="5'-nuclease"/>
    <property type="match status" value="1"/>
</dbReference>
<evidence type="ECO:0000313" key="6">
    <source>
        <dbReference type="EMBL" id="UUY05359.1"/>
    </source>
</evidence>
<dbReference type="InterPro" id="IPR002716">
    <property type="entry name" value="PIN_dom"/>
</dbReference>
<reference evidence="7" key="1">
    <citation type="submission" date="2021-11" db="EMBL/GenBank/DDBJ databases">
        <title>Cultivation dependent microbiological survey of springs from the worlds oldest radium mine currently devoted to the extraction of radon-saturated water.</title>
        <authorList>
            <person name="Kapinusova G."/>
            <person name="Smrhova T."/>
            <person name="Strejcek M."/>
            <person name="Suman J."/>
            <person name="Jani K."/>
            <person name="Pajer P."/>
            <person name="Uhlik O."/>
        </authorList>
    </citation>
    <scope>NUCLEOTIDE SEQUENCE [LARGE SCALE GENOMIC DNA]</scope>
    <source>
        <strain evidence="7">J379</strain>
    </source>
</reference>
<keyword evidence="2" id="KW-0479">Metal-binding</keyword>
<evidence type="ECO:0000256" key="4">
    <source>
        <dbReference type="ARBA" id="ARBA00022842"/>
    </source>
</evidence>
<proteinExistence type="predicted"/>
<keyword evidence="4" id="KW-0460">Magnesium</keyword>
<evidence type="ECO:0000259" key="5">
    <source>
        <dbReference type="Pfam" id="PF01850"/>
    </source>
</evidence>
<feature type="domain" description="PIN" evidence="5">
    <location>
        <begin position="9"/>
        <end position="123"/>
    </location>
</feature>
<keyword evidence="7" id="KW-1185">Reference proteome</keyword>
<name>A0ABY5PL65_9ACTN</name>
<dbReference type="CDD" id="cd18682">
    <property type="entry name" value="PIN_VapC-like"/>
    <property type="match status" value="1"/>
</dbReference>
<gene>
    <name evidence="6" type="ORF">LRS13_07505</name>
</gene>
<evidence type="ECO:0000256" key="1">
    <source>
        <dbReference type="ARBA" id="ARBA00022722"/>
    </source>
</evidence>
<dbReference type="Pfam" id="PF01850">
    <property type="entry name" value="PIN"/>
    <property type="match status" value="1"/>
</dbReference>
<dbReference type="EMBL" id="CP088295">
    <property type="protein sequence ID" value="UUY05359.1"/>
    <property type="molecule type" value="Genomic_DNA"/>
</dbReference>
<dbReference type="RefSeq" id="WP_353865818.1">
    <property type="nucleotide sequence ID" value="NZ_CP088295.1"/>
</dbReference>
<sequence>MPTDRVLAVLDASALLAFLFDEPGADPTAAVLSRAAISTVNWAEVVQHVIRLGARDPHHARDDLIDAGLEIVPFSVADAELTAAWREPTRALCLSLADRACLALAHRAGRPALTADRSWSDVDLGVDVTLIR</sequence>
<dbReference type="InterPro" id="IPR029060">
    <property type="entry name" value="PIN-like_dom_sf"/>
</dbReference>
<keyword evidence="3" id="KW-0378">Hydrolase</keyword>
<dbReference type="Proteomes" id="UP001058860">
    <property type="component" value="Chromosome"/>
</dbReference>
<dbReference type="SUPFAM" id="SSF88723">
    <property type="entry name" value="PIN domain-like"/>
    <property type="match status" value="1"/>
</dbReference>
<accession>A0ABY5PL65</accession>
<evidence type="ECO:0000313" key="7">
    <source>
        <dbReference type="Proteomes" id="UP001058860"/>
    </source>
</evidence>